<dbReference type="InterPro" id="IPR023631">
    <property type="entry name" value="Amidase_dom"/>
</dbReference>
<dbReference type="InterPro" id="IPR036928">
    <property type="entry name" value="AS_sf"/>
</dbReference>
<dbReference type="Proteomes" id="UP000249341">
    <property type="component" value="Unassembled WGS sequence"/>
</dbReference>
<keyword evidence="3" id="KW-1185">Reference proteome</keyword>
<name>A0A327YX17_9ACTN</name>
<dbReference type="OrthoDB" id="182039at2"/>
<dbReference type="GO" id="GO:0003824">
    <property type="term" value="F:catalytic activity"/>
    <property type="evidence" value="ECO:0007669"/>
    <property type="project" value="InterPro"/>
</dbReference>
<dbReference type="PANTHER" id="PTHR11895:SF76">
    <property type="entry name" value="INDOLEACETAMIDE HYDROLASE"/>
    <property type="match status" value="1"/>
</dbReference>
<protein>
    <submittedName>
        <fullName evidence="2">Amidase</fullName>
    </submittedName>
</protein>
<dbReference type="PANTHER" id="PTHR11895">
    <property type="entry name" value="TRANSAMIDASE"/>
    <property type="match status" value="1"/>
</dbReference>
<evidence type="ECO:0000313" key="3">
    <source>
        <dbReference type="Proteomes" id="UP000249341"/>
    </source>
</evidence>
<dbReference type="EMBL" id="QLMJ01000031">
    <property type="protein sequence ID" value="RAK25664.1"/>
    <property type="molecule type" value="Genomic_DNA"/>
</dbReference>
<dbReference type="InterPro" id="IPR000120">
    <property type="entry name" value="Amidase"/>
</dbReference>
<feature type="domain" description="Amidase" evidence="1">
    <location>
        <begin position="25"/>
        <end position="440"/>
    </location>
</feature>
<gene>
    <name evidence="2" type="ORF">B0I29_13115</name>
</gene>
<dbReference type="RefSeq" id="WP_111655027.1">
    <property type="nucleotide sequence ID" value="NZ_JACHWI010000008.1"/>
</dbReference>
<dbReference type="Pfam" id="PF01425">
    <property type="entry name" value="Amidase"/>
    <property type="match status" value="1"/>
</dbReference>
<dbReference type="SUPFAM" id="SSF75304">
    <property type="entry name" value="Amidase signature (AS) enzymes"/>
    <property type="match status" value="1"/>
</dbReference>
<proteinExistence type="predicted"/>
<organism evidence="2 3">
    <name type="scientific">Actinoplanes lutulentus</name>
    <dbReference type="NCBI Taxonomy" id="1287878"/>
    <lineage>
        <taxon>Bacteria</taxon>
        <taxon>Bacillati</taxon>
        <taxon>Actinomycetota</taxon>
        <taxon>Actinomycetes</taxon>
        <taxon>Micromonosporales</taxon>
        <taxon>Micromonosporaceae</taxon>
        <taxon>Actinoplanes</taxon>
    </lineage>
</organism>
<accession>A0A327YX17</accession>
<reference evidence="2 3" key="1">
    <citation type="submission" date="2018-06" db="EMBL/GenBank/DDBJ databases">
        <title>Genomic Encyclopedia of Type Strains, Phase III (KMG-III): the genomes of soil and plant-associated and newly described type strains.</title>
        <authorList>
            <person name="Whitman W."/>
        </authorList>
    </citation>
    <scope>NUCLEOTIDE SEQUENCE [LARGE SCALE GENOMIC DNA]</scope>
    <source>
        <strain evidence="2 3">CGMCC 4.7090</strain>
    </source>
</reference>
<comment type="caution">
    <text evidence="2">The sequence shown here is derived from an EMBL/GenBank/DDBJ whole genome shotgun (WGS) entry which is preliminary data.</text>
</comment>
<sequence length="462" mass="49723">MDRIVQWTAAELSAAIRDRAVSCVEVMAAYLDHIEEVNPHVNAIVMLRPRSELLAEAAAKDRAGNQDHGWMHGFPHAVKDLADVAGLKSTYGLIMPAAPATADEIFVERIRAAGAIFIGKTNVPQLGLGSHTYNDVFGTTLNAYDQSRSAGGSSGGAAVAVATRMLPVADGSDFMGSLRNPPGWNNVYGLRPSFGRVPAAGGEQFLSQGGVEGPIARDATDLGLLLTTMAGYDDRMPLSLHETQERPKSGKVAWFGDLGGYLPMEPEVLTVTTAALRNFAAMGMTVDTFDELPGIGNDALWPTWLPLRHWLAGSMVKELKGPLKPEAIFELQGLAKLTATDVMAASARRSDLYRGFLKLFETYDYAVLPTAQTMPFDATVHWPETISGTAMSSYHRWMEVTAIGTLINAPVLAVPAGFSTTGLPIGLQIIGRNHDDHGLLALAHAWEQQTADLQRTLPPLLR</sequence>
<dbReference type="NCBIfam" id="NF005686">
    <property type="entry name" value="PRK07486.1"/>
    <property type="match status" value="1"/>
</dbReference>
<dbReference type="AlphaFoldDB" id="A0A327YX17"/>
<dbReference type="Gene3D" id="3.90.1300.10">
    <property type="entry name" value="Amidase signature (AS) domain"/>
    <property type="match status" value="1"/>
</dbReference>
<evidence type="ECO:0000313" key="2">
    <source>
        <dbReference type="EMBL" id="RAK25664.1"/>
    </source>
</evidence>
<evidence type="ECO:0000259" key="1">
    <source>
        <dbReference type="Pfam" id="PF01425"/>
    </source>
</evidence>